<evidence type="ECO:0000313" key="2">
    <source>
        <dbReference type="Proteomes" id="UP000501969"/>
    </source>
</evidence>
<dbReference type="GeneID" id="80534077"/>
<protein>
    <submittedName>
        <fullName evidence="1">AC18</fullName>
    </submittedName>
</protein>
<dbReference type="Pfam" id="PF07134">
    <property type="entry name" value="AcMNPV_Orf18"/>
    <property type="match status" value="1"/>
</dbReference>
<dbReference type="EMBL" id="MH124167">
    <property type="protein sequence ID" value="AXU41570.1"/>
    <property type="molecule type" value="Genomic_DNA"/>
</dbReference>
<proteinExistence type="predicted"/>
<dbReference type="KEGG" id="vg:80534077"/>
<evidence type="ECO:0000313" key="1">
    <source>
        <dbReference type="EMBL" id="AXU41570.1"/>
    </source>
</evidence>
<organism evidence="1 2">
    <name type="scientific">Mythimna unipuncta nucleopolyhedrovirus</name>
    <dbReference type="NCBI Taxonomy" id="447897"/>
    <lineage>
        <taxon>Viruses</taxon>
        <taxon>Viruses incertae sedis</taxon>
        <taxon>Naldaviricetes</taxon>
        <taxon>Lefavirales</taxon>
        <taxon>Baculoviridae</taxon>
        <taxon>Alphabaculovirus</taxon>
    </lineage>
</organism>
<sequence length="386" mass="45588">MNSLLEQLRSRRSIPYISKKKINDDITEQIMKCINFEFYKKLYRSVTTATNRFVVVKGGMAIAGLLKSDENIYFKSSDLDVQLLASVDDEPFNLQTVVERFNFSRLYQALNAIVSDYLPVVKARLDSVTFKDFSIDSQSIFVMFKSYINEAIVIQPDRFDSIKCRLNEKQPLKMTVSEMRDECYLVRFSFNVNVFAEGMYEYREHKRTRSISFFPLNLFFLDVTVVRQHSNKFTFVELFDDTIAVDLPDRVIIDQLECMFYNIFYKNDNKVNLCCERIARFLERFDCEPDDEQKRLYEILVSNRKQTYKAGDIKNLMNCVGSRLGVALIDELFRARLITTELKDITYQINFPYHIWDPDYFSKCWQIYLDKTKILFGNTLDVIKDN</sequence>
<dbReference type="Proteomes" id="UP000501969">
    <property type="component" value="Segment"/>
</dbReference>
<accession>A0A346TPR0</accession>
<reference evidence="1 2" key="1">
    <citation type="submission" date="2018-03" db="EMBL/GenBank/DDBJ databases">
        <title>Complete genome sequence of a second alphabaculovirus from the true armyworm, Mythimna unipuncta.</title>
        <authorList>
            <person name="Harrison R.L."/>
            <person name="Mowery J.D."/>
            <person name="Bauchan G.R."/>
            <person name="Theilmann D.A."/>
            <person name="Erlandson M.A."/>
        </authorList>
    </citation>
    <scope>NUCLEOTIDE SEQUENCE [LARGE SCALE GENOMIC DNA]</scope>
    <source>
        <strain evidence="1 2">KY310</strain>
    </source>
</reference>
<dbReference type="InterPro" id="IPR010785">
    <property type="entry name" value="AcMNPV_AC18"/>
</dbReference>
<keyword evidence="2" id="KW-1185">Reference proteome</keyword>
<name>A0A346TPR0_9ABAC</name>
<dbReference type="RefSeq" id="YP_010796582.1">
    <property type="nucleotide sequence ID" value="NC_076031.1"/>
</dbReference>